<dbReference type="Proteomes" id="UP000078544">
    <property type="component" value="Unassembled WGS sequence"/>
</dbReference>
<dbReference type="InterPro" id="IPR000101">
    <property type="entry name" value="GGT_peptidase"/>
</dbReference>
<keyword evidence="8" id="KW-0012">Acyltransferase</keyword>
<keyword evidence="9" id="KW-0732">Signal</keyword>
<keyword evidence="8" id="KW-0378">Hydrolase</keyword>
<evidence type="ECO:0000256" key="5">
    <source>
        <dbReference type="ARBA" id="ARBA00047417"/>
    </source>
</evidence>
<protein>
    <recommendedName>
        <fullName evidence="8">Glutathione hydrolase</fullName>
        <ecNumber evidence="8">2.3.2.2</ecNumber>
        <ecNumber evidence="8">3.4.19.13</ecNumber>
    </recommendedName>
    <alternativeName>
        <fullName evidence="8">Gamma-glutamyltransferase</fullName>
    </alternativeName>
    <alternativeName>
        <fullName evidence="8">Gamma-glutamyltranspeptidase</fullName>
    </alternativeName>
</protein>
<comment type="catalytic activity">
    <reaction evidence="2 8">
        <text>glutathione + H2O = L-cysteinylglycine + L-glutamate</text>
        <dbReference type="Rhea" id="RHEA:28807"/>
        <dbReference type="ChEBI" id="CHEBI:15377"/>
        <dbReference type="ChEBI" id="CHEBI:29985"/>
        <dbReference type="ChEBI" id="CHEBI:57925"/>
        <dbReference type="ChEBI" id="CHEBI:61694"/>
        <dbReference type="EC" id="3.4.19.13"/>
    </reaction>
</comment>
<dbReference type="NCBIfam" id="TIGR00066">
    <property type="entry name" value="g_glut_trans"/>
    <property type="match status" value="1"/>
</dbReference>
<comment type="pathway">
    <text evidence="3 8">Sulfur metabolism; glutathione metabolism.</text>
</comment>
<feature type="signal peptide" evidence="9">
    <location>
        <begin position="1"/>
        <end position="17"/>
    </location>
</feature>
<dbReference type="GO" id="GO:0006751">
    <property type="term" value="P:glutathione catabolic process"/>
    <property type="evidence" value="ECO:0007669"/>
    <property type="project" value="UniProtKB-UniRule"/>
</dbReference>
<feature type="binding site" evidence="7">
    <location>
        <position position="424"/>
    </location>
    <ligand>
        <name>L-glutamate</name>
        <dbReference type="ChEBI" id="CHEBI:29985"/>
    </ligand>
</feature>
<dbReference type="EC" id="2.3.2.2" evidence="8"/>
<dbReference type="Pfam" id="PF01019">
    <property type="entry name" value="G_glu_transpept"/>
    <property type="match status" value="1"/>
</dbReference>
<comment type="catalytic activity">
    <reaction evidence="1 8">
        <text>an S-substituted glutathione + H2O = an S-substituted L-cysteinylglycine + L-glutamate</text>
        <dbReference type="Rhea" id="RHEA:59468"/>
        <dbReference type="ChEBI" id="CHEBI:15377"/>
        <dbReference type="ChEBI" id="CHEBI:29985"/>
        <dbReference type="ChEBI" id="CHEBI:90779"/>
        <dbReference type="ChEBI" id="CHEBI:143103"/>
        <dbReference type="EC" id="3.4.19.13"/>
    </reaction>
</comment>
<feature type="binding site" evidence="7">
    <location>
        <begin position="452"/>
        <end position="453"/>
    </location>
    <ligand>
        <name>L-glutamate</name>
        <dbReference type="ChEBI" id="CHEBI:29985"/>
    </ligand>
</feature>
<dbReference type="GO" id="GO:0005886">
    <property type="term" value="C:plasma membrane"/>
    <property type="evidence" value="ECO:0007669"/>
    <property type="project" value="TreeGrafter"/>
</dbReference>
<dbReference type="InterPro" id="IPR029055">
    <property type="entry name" value="Ntn_hydrolases_N"/>
</dbReference>
<dbReference type="OrthoDB" id="1081007at2759"/>
<dbReference type="Gene3D" id="3.60.20.40">
    <property type="match status" value="1"/>
</dbReference>
<name>A0A166VJE7_9HYPO</name>
<evidence type="ECO:0000256" key="1">
    <source>
        <dbReference type="ARBA" id="ARBA00001049"/>
    </source>
</evidence>
<dbReference type="STRING" id="1081109.A0A166VJE7"/>
<comment type="catalytic activity">
    <reaction evidence="5 8">
        <text>an N-terminal (5-L-glutamyl)-[peptide] + an alpha-amino acid = 5-L-glutamyl amino acid + an N-terminal L-alpha-aminoacyl-[peptide]</text>
        <dbReference type="Rhea" id="RHEA:23904"/>
        <dbReference type="Rhea" id="RHEA-COMP:9780"/>
        <dbReference type="Rhea" id="RHEA-COMP:9795"/>
        <dbReference type="ChEBI" id="CHEBI:77644"/>
        <dbReference type="ChEBI" id="CHEBI:78597"/>
        <dbReference type="ChEBI" id="CHEBI:78599"/>
        <dbReference type="ChEBI" id="CHEBI:78608"/>
        <dbReference type="EC" id="2.3.2.2"/>
    </reaction>
</comment>
<dbReference type="EMBL" id="AZGY01000001">
    <property type="protein sequence ID" value="OAA33730.1"/>
    <property type="molecule type" value="Genomic_DNA"/>
</dbReference>
<dbReference type="InterPro" id="IPR043138">
    <property type="entry name" value="GGT_lsub"/>
</dbReference>
<dbReference type="PANTHER" id="PTHR11686:SF62">
    <property type="entry name" value="GLUTATHIONE HYDROLASE"/>
    <property type="match status" value="1"/>
</dbReference>
<evidence type="ECO:0000313" key="10">
    <source>
        <dbReference type="EMBL" id="OAA33730.1"/>
    </source>
</evidence>
<feature type="chain" id="PRO_5007881201" description="Glutathione hydrolase" evidence="9">
    <location>
        <begin position="18"/>
        <end position="572"/>
    </location>
</feature>
<dbReference type="SUPFAM" id="SSF56235">
    <property type="entry name" value="N-terminal nucleophile aminohydrolases (Ntn hydrolases)"/>
    <property type="match status" value="1"/>
</dbReference>
<evidence type="ECO:0000256" key="4">
    <source>
        <dbReference type="ARBA" id="ARBA00009381"/>
    </source>
</evidence>
<keyword evidence="11" id="KW-1185">Reference proteome</keyword>
<organism evidence="10 11">
    <name type="scientific">Moelleriella libera RCEF 2490</name>
    <dbReference type="NCBI Taxonomy" id="1081109"/>
    <lineage>
        <taxon>Eukaryota</taxon>
        <taxon>Fungi</taxon>
        <taxon>Dikarya</taxon>
        <taxon>Ascomycota</taxon>
        <taxon>Pezizomycotina</taxon>
        <taxon>Sordariomycetes</taxon>
        <taxon>Hypocreomycetidae</taxon>
        <taxon>Hypocreales</taxon>
        <taxon>Clavicipitaceae</taxon>
        <taxon>Moelleriella</taxon>
    </lineage>
</organism>
<dbReference type="PANTHER" id="PTHR11686">
    <property type="entry name" value="GAMMA GLUTAMYL TRANSPEPTIDASE"/>
    <property type="match status" value="1"/>
</dbReference>
<dbReference type="Gene3D" id="1.10.246.130">
    <property type="match status" value="1"/>
</dbReference>
<evidence type="ECO:0000256" key="3">
    <source>
        <dbReference type="ARBA" id="ARBA00005115"/>
    </source>
</evidence>
<evidence type="ECO:0000256" key="6">
    <source>
        <dbReference type="PIRSR" id="PIRSR600101-1"/>
    </source>
</evidence>
<dbReference type="GO" id="GO:0103068">
    <property type="term" value="F:leukotriene C4 gamma-glutamyl transferase activity"/>
    <property type="evidence" value="ECO:0007669"/>
    <property type="project" value="UniProtKB-EC"/>
</dbReference>
<evidence type="ECO:0000256" key="9">
    <source>
        <dbReference type="SAM" id="SignalP"/>
    </source>
</evidence>
<gene>
    <name evidence="10" type="ORF">AAL_01195</name>
</gene>
<comment type="function">
    <text evidence="8">Cleaves the gamma-glutamyl peptide bond of glutathione and glutathione conjugates.</text>
</comment>
<evidence type="ECO:0000256" key="8">
    <source>
        <dbReference type="RuleBase" id="RU368068"/>
    </source>
</evidence>
<dbReference type="GO" id="GO:0036374">
    <property type="term" value="F:glutathione hydrolase activity"/>
    <property type="evidence" value="ECO:0007669"/>
    <property type="project" value="UniProtKB-UniRule"/>
</dbReference>
<dbReference type="PRINTS" id="PR01210">
    <property type="entry name" value="GGTRANSPTASE"/>
</dbReference>
<comment type="similarity">
    <text evidence="4">Belongs to the gamma-glutamyltransferase family.</text>
</comment>
<evidence type="ECO:0000256" key="7">
    <source>
        <dbReference type="PIRSR" id="PIRSR600101-2"/>
    </source>
</evidence>
<sequence length="572" mass="61558">MIGVLPLAKLLAAFVLGHYHQYGVAALPATILGPPAHEGFGGAVATESLECSEIGRDLLARGGNAVDALVGSTFCVGVIGMYHSGIGGGGFAMVRDAHGRYEAIDFRESAGAAAHQDMFRGNVAGSVFGGLAVAVPGEVLGLEYMHKKYGVLPWRTVMQGAIHVARHGFRVSHDHVRYSAAAVKNLPRNFLIEDANWAQDFAPNGTLLQFGDIMTRKRYANTLEEIANNGSDVFYSGRLASQMVDYIQKHNGTLTLSDFQSYKALSRPVKTATYRSLKLHTVGAPASGSITLNILKTMEQFPLPFSDANLTTHRFAEAMRFGYGARYALGDPDFVPGVDAYEAHLVGPSHVKEIKDQISDDHTLPVRAYDPKGISLPESHGTSHLVSADKSGMATSLTTTVNLLFGAQIMEPESGIILNNEMNDFSIPGVPNEFGFQPSEANFIRPYKRPLSSVTPVIVARPDNSLLATVGAAGGSRIISSTTLALWHLIEHGMTMADALREPRLHDQVMPNKLLLEYAFDNGTAAELGRRKHDINWVGPGLSAVQGIRRLDDGAFEAAAEPRQENSAGLTI</sequence>
<keyword evidence="8" id="KW-0808">Transferase</keyword>
<feature type="binding site" evidence="7">
    <location>
        <begin position="400"/>
        <end position="402"/>
    </location>
    <ligand>
        <name>L-glutamate</name>
        <dbReference type="ChEBI" id="CHEBI:29985"/>
    </ligand>
</feature>
<evidence type="ECO:0000313" key="11">
    <source>
        <dbReference type="Proteomes" id="UP000078544"/>
    </source>
</evidence>
<dbReference type="AlphaFoldDB" id="A0A166VJE7"/>
<feature type="binding site" evidence="7">
    <location>
        <position position="475"/>
    </location>
    <ligand>
        <name>L-glutamate</name>
        <dbReference type="ChEBI" id="CHEBI:29985"/>
    </ligand>
</feature>
<accession>A0A166VJE7</accession>
<reference evidence="10 11" key="1">
    <citation type="journal article" date="2016" name="Genome Biol. Evol.">
        <title>Divergent and convergent evolution of fungal pathogenicity.</title>
        <authorList>
            <person name="Shang Y."/>
            <person name="Xiao G."/>
            <person name="Zheng P."/>
            <person name="Cen K."/>
            <person name="Zhan S."/>
            <person name="Wang C."/>
        </authorList>
    </citation>
    <scope>NUCLEOTIDE SEQUENCE [LARGE SCALE GENOMIC DNA]</scope>
    <source>
        <strain evidence="10 11">RCEF 2490</strain>
    </source>
</reference>
<proteinExistence type="inferred from homology"/>
<evidence type="ECO:0000256" key="2">
    <source>
        <dbReference type="ARBA" id="ARBA00001089"/>
    </source>
</evidence>
<comment type="caution">
    <text evidence="10">The sequence shown here is derived from an EMBL/GenBank/DDBJ whole genome shotgun (WGS) entry which is preliminary data.</text>
</comment>
<feature type="binding site" evidence="7">
    <location>
        <position position="107"/>
    </location>
    <ligand>
        <name>L-glutamate</name>
        <dbReference type="ChEBI" id="CHEBI:29985"/>
    </ligand>
</feature>
<feature type="active site" description="Nucleophile" evidence="6">
    <location>
        <position position="382"/>
    </location>
</feature>
<dbReference type="FunFam" id="3.60.20.40:FF:000001">
    <property type="entry name" value="Gamma-glutamyltranspeptidase 1"/>
    <property type="match status" value="1"/>
</dbReference>
<dbReference type="EC" id="3.4.19.13" evidence="8"/>
<dbReference type="UniPathway" id="UPA00204"/>
<dbReference type="InterPro" id="IPR043137">
    <property type="entry name" value="GGT_ssub_C"/>
</dbReference>